<sequence length="122" mass="13986">MFNSPLIITKRLLFSSIRNLSRVKLLFHSHPNGRFTTPQSAHSVNQFSIAPGKDPVQAASMANFRSFGEMLVTSHPHHVWLDGKRMFYDVMKGIYFVDPEQRKIEIKEEKAATYQFIVSMTG</sequence>
<accession>A0A074W5E5</accession>
<evidence type="ECO:0000313" key="1">
    <source>
        <dbReference type="EMBL" id="KEQ68355.1"/>
    </source>
</evidence>
<reference evidence="1 2" key="1">
    <citation type="journal article" date="2014" name="BMC Genomics">
        <title>Genome sequencing of four Aureobasidium pullulans varieties: biotechnological potential, stress tolerance, and description of new species.</title>
        <authorList>
            <person name="Gostin Ar C."/>
            <person name="Ohm R.A."/>
            <person name="Kogej T."/>
            <person name="Sonjak S."/>
            <person name="Turk M."/>
            <person name="Zajc J."/>
            <person name="Zalar P."/>
            <person name="Grube M."/>
            <person name="Sun H."/>
            <person name="Han J."/>
            <person name="Sharma A."/>
            <person name="Chiniquy J."/>
            <person name="Ngan C.Y."/>
            <person name="Lipzen A."/>
            <person name="Barry K."/>
            <person name="Grigoriev I.V."/>
            <person name="Gunde-Cimerman N."/>
        </authorList>
    </citation>
    <scope>NUCLEOTIDE SEQUENCE [LARGE SCALE GENOMIC DNA]</scope>
    <source>
        <strain evidence="1 2">CBS 147.97</strain>
    </source>
</reference>
<keyword evidence="2" id="KW-1185">Reference proteome</keyword>
<name>A0A074W5E5_9PEZI</name>
<protein>
    <submittedName>
        <fullName evidence="1">Uncharacterized protein</fullName>
    </submittedName>
</protein>
<dbReference type="HOGENOM" id="CLU_2026249_0_0_1"/>
<proteinExistence type="predicted"/>
<gene>
    <name evidence="1" type="ORF">M436DRAFT_86481</name>
</gene>
<dbReference type="RefSeq" id="XP_013422555.1">
    <property type="nucleotide sequence ID" value="XM_013567101.1"/>
</dbReference>
<organism evidence="1 2">
    <name type="scientific">Aureobasidium namibiae CBS 147.97</name>
    <dbReference type="NCBI Taxonomy" id="1043004"/>
    <lineage>
        <taxon>Eukaryota</taxon>
        <taxon>Fungi</taxon>
        <taxon>Dikarya</taxon>
        <taxon>Ascomycota</taxon>
        <taxon>Pezizomycotina</taxon>
        <taxon>Dothideomycetes</taxon>
        <taxon>Dothideomycetidae</taxon>
        <taxon>Dothideales</taxon>
        <taxon>Saccotheciaceae</taxon>
        <taxon>Aureobasidium</taxon>
    </lineage>
</organism>
<dbReference type="GeneID" id="25417726"/>
<dbReference type="EMBL" id="KL584731">
    <property type="protein sequence ID" value="KEQ68355.1"/>
    <property type="molecule type" value="Genomic_DNA"/>
</dbReference>
<dbReference type="AlphaFoldDB" id="A0A074W5E5"/>
<evidence type="ECO:0000313" key="2">
    <source>
        <dbReference type="Proteomes" id="UP000027730"/>
    </source>
</evidence>
<dbReference type="Proteomes" id="UP000027730">
    <property type="component" value="Unassembled WGS sequence"/>
</dbReference>